<sequence>MASLPTPAGHFLKNVALIIISLLLLPLDTSIFVTLDILNRVRTRIYGNNGVIKRIPADKRKTVLITGVNMTKGIVLARLFHRAGHKVIAADTNRLAPGRLSRAVSRFHVLPRSNHEMGAEDPYIKRLVSVVQDEEVDLWVSASDVNGAMADALAKEVIERQTDAKAVQFGEQAINTLHEKDVFMQHTKDLGLTIPDTEVVHDRESVLSFLQQRGGLELKPGGTQYLVKPIGVDDLGRNDMPLLPLSSEADTRSRIDAMSFAQSEKPAYVMQQFVSGAEYCTHALIVRGEVRSFVACPSSDMLMHYTALPATTALHRAMLEFTQRQASSFGKDLTGHMSFDFLVKNTPPSPQGEKGADGVVEGEEEKLTLYPIECNPRVHTAIVLLKDTIDTVDEYLSVLSPTRRTRRLSSINFIPTHPQQYYWIGHDLANLVLYHLFLTVVVGTMTPSEYCDSLRLFADHVMNWKDGLFELWDPWPCWWLYHVYWPLQFVGYLLKGRWHKINVSTGKAFKAA</sequence>
<dbReference type="InterPro" id="IPR011761">
    <property type="entry name" value="ATP-grasp"/>
</dbReference>
<reference evidence="4" key="1">
    <citation type="submission" date="2022-10" db="EMBL/GenBank/DDBJ databases">
        <title>Determination and structural analysis of whole genome sequence of Sarocladium strictum F4-1.</title>
        <authorList>
            <person name="Hu L."/>
            <person name="Jiang Y."/>
        </authorList>
    </citation>
    <scope>NUCLEOTIDE SEQUENCE</scope>
    <source>
        <strain evidence="4">F4-1</strain>
    </source>
</reference>
<dbReference type="SUPFAM" id="SSF51735">
    <property type="entry name" value="NAD(P)-binding Rossmann-fold domains"/>
    <property type="match status" value="1"/>
</dbReference>
<dbReference type="Gene3D" id="3.40.50.20">
    <property type="match status" value="1"/>
</dbReference>
<dbReference type="PROSITE" id="PS50975">
    <property type="entry name" value="ATP_GRASP"/>
    <property type="match status" value="1"/>
</dbReference>
<evidence type="ECO:0000313" key="4">
    <source>
        <dbReference type="EMBL" id="KAK0392895.1"/>
    </source>
</evidence>
<dbReference type="EMBL" id="JAPDFR010000001">
    <property type="protein sequence ID" value="KAK0392895.1"/>
    <property type="molecule type" value="Genomic_DNA"/>
</dbReference>
<keyword evidence="5" id="KW-1185">Reference proteome</keyword>
<proteinExistence type="predicted"/>
<dbReference type="Proteomes" id="UP001175261">
    <property type="component" value="Unassembled WGS sequence"/>
</dbReference>
<organism evidence="4 5">
    <name type="scientific">Sarocladium strictum</name>
    <name type="common">Black bundle disease fungus</name>
    <name type="synonym">Acremonium strictum</name>
    <dbReference type="NCBI Taxonomy" id="5046"/>
    <lineage>
        <taxon>Eukaryota</taxon>
        <taxon>Fungi</taxon>
        <taxon>Dikarya</taxon>
        <taxon>Ascomycota</taxon>
        <taxon>Pezizomycotina</taxon>
        <taxon>Sordariomycetes</taxon>
        <taxon>Hypocreomycetidae</taxon>
        <taxon>Hypocreales</taxon>
        <taxon>Sarocladiaceae</taxon>
        <taxon>Sarocladium</taxon>
    </lineage>
</organism>
<name>A0AA39GSR3_SARSR</name>
<protein>
    <recommendedName>
        <fullName evidence="3">ATP-grasp domain-containing protein</fullName>
    </recommendedName>
</protein>
<keyword evidence="1" id="KW-0547">Nucleotide-binding</keyword>
<evidence type="ECO:0000313" key="5">
    <source>
        <dbReference type="Proteomes" id="UP001175261"/>
    </source>
</evidence>
<feature type="transmembrane region" description="Helical" evidence="2">
    <location>
        <begin position="15"/>
        <end position="38"/>
    </location>
</feature>
<accession>A0AA39GSR3</accession>
<keyword evidence="1" id="KW-0067">ATP-binding</keyword>
<evidence type="ECO:0000259" key="3">
    <source>
        <dbReference type="PROSITE" id="PS50975"/>
    </source>
</evidence>
<dbReference type="GO" id="GO:0046872">
    <property type="term" value="F:metal ion binding"/>
    <property type="evidence" value="ECO:0007669"/>
    <property type="project" value="InterPro"/>
</dbReference>
<keyword evidence="2" id="KW-1133">Transmembrane helix</keyword>
<comment type="caution">
    <text evidence="4">The sequence shown here is derived from an EMBL/GenBank/DDBJ whole genome shotgun (WGS) entry which is preliminary data.</text>
</comment>
<dbReference type="AlphaFoldDB" id="A0AA39GSR3"/>
<keyword evidence="2" id="KW-0472">Membrane</keyword>
<evidence type="ECO:0000256" key="1">
    <source>
        <dbReference type="PROSITE-ProRule" id="PRU00409"/>
    </source>
</evidence>
<gene>
    <name evidence="4" type="ORF">NLU13_2389</name>
</gene>
<keyword evidence="2" id="KW-0812">Transmembrane</keyword>
<dbReference type="GO" id="GO:0005524">
    <property type="term" value="F:ATP binding"/>
    <property type="evidence" value="ECO:0007669"/>
    <property type="project" value="UniProtKB-UniRule"/>
</dbReference>
<dbReference type="SUPFAM" id="SSF56059">
    <property type="entry name" value="Glutathione synthetase ATP-binding domain-like"/>
    <property type="match status" value="1"/>
</dbReference>
<dbReference type="InterPro" id="IPR036291">
    <property type="entry name" value="NAD(P)-bd_dom_sf"/>
</dbReference>
<feature type="domain" description="ATP-grasp" evidence="3">
    <location>
        <begin position="184"/>
        <end position="400"/>
    </location>
</feature>
<evidence type="ECO:0000256" key="2">
    <source>
        <dbReference type="SAM" id="Phobius"/>
    </source>
</evidence>